<evidence type="ECO:0000313" key="4">
    <source>
        <dbReference type="EMBL" id="VDL99496.1"/>
    </source>
</evidence>
<dbReference type="SUPFAM" id="SSF47616">
    <property type="entry name" value="GST C-terminal domain-like"/>
    <property type="match status" value="1"/>
</dbReference>
<reference evidence="6" key="1">
    <citation type="submission" date="2016-06" db="UniProtKB">
        <authorList>
            <consortium name="WormBaseParasite"/>
        </authorList>
    </citation>
    <scope>IDENTIFICATION</scope>
</reference>
<accession>A0A183T9G3</accession>
<dbReference type="EMBL" id="UYSU01037804">
    <property type="protein sequence ID" value="VDL99496.1"/>
    <property type="molecule type" value="Genomic_DNA"/>
</dbReference>
<keyword evidence="5" id="KW-1185">Reference proteome</keyword>
<evidence type="ECO:0000256" key="2">
    <source>
        <dbReference type="ARBA" id="ARBA00011067"/>
    </source>
</evidence>
<dbReference type="CDD" id="cd00570">
    <property type="entry name" value="GST_N_family"/>
    <property type="match status" value="1"/>
</dbReference>
<sequence>MYKAVVLTTPLYGAETWTIYSNQARKLNHFYLSQLQRILKLRWQDWIQETEVLKRTGIFSIHAMLRQVQLLWSGHLERPAGRKSVKTGAAIYEANGIAATKAKRAARKSPAPWTNTANAQALPTCPRCQRIFRARIDLERPAGRKSVKTGAAIYEANGIAATKAKRAARKSPAPWTNTANAQALPTCPRCQRIFRARIDLVWWHAKKSLRPRQSPALSPISGLLDSVLTQYDRVLISVGAKPSWFLEMNPMGKVPLLLQNGQKMIDSDEIMKYVDQLNGPEASIMSVCGPEGFQKALDMSNSIAGHRSKLGFSSEATKDDAEIFMMVLTNIEKEIKGPYLVGDKVSLADLAFFPFLSSWDFMMDRCLKLEEKEDVSVEDFASQWPNLLKYRQLMLKKPYIMRTSIEDEDFAKFVDNFSPDMPAIIS</sequence>
<dbReference type="InterPro" id="IPR004045">
    <property type="entry name" value="Glutathione_S-Trfase_N"/>
</dbReference>
<gene>
    <name evidence="4" type="ORF">SSLN_LOCUS13111</name>
</gene>
<dbReference type="PROSITE" id="PS50405">
    <property type="entry name" value="GST_CTER"/>
    <property type="match status" value="1"/>
</dbReference>
<comment type="similarity">
    <text evidence="1">Belongs to the GST superfamily. Mu family.</text>
</comment>
<dbReference type="Gene3D" id="1.20.1050.10">
    <property type="match status" value="1"/>
</dbReference>
<evidence type="ECO:0000259" key="3">
    <source>
        <dbReference type="PROSITE" id="PS50405"/>
    </source>
</evidence>
<feature type="domain" description="GST C-terminal" evidence="3">
    <location>
        <begin position="260"/>
        <end position="423"/>
    </location>
</feature>
<dbReference type="OrthoDB" id="4951845at2759"/>
<dbReference type="InterPro" id="IPR050983">
    <property type="entry name" value="GST_Omega/HSP26"/>
</dbReference>
<proteinExistence type="inferred from homology"/>
<dbReference type="Proteomes" id="UP000275846">
    <property type="component" value="Unassembled WGS sequence"/>
</dbReference>
<dbReference type="GO" id="GO:0005737">
    <property type="term" value="C:cytoplasm"/>
    <property type="evidence" value="ECO:0007669"/>
    <property type="project" value="TreeGrafter"/>
</dbReference>
<evidence type="ECO:0000313" key="6">
    <source>
        <dbReference type="WBParaSite" id="SSLN_0001361401-mRNA-1"/>
    </source>
</evidence>
<dbReference type="InterPro" id="IPR036282">
    <property type="entry name" value="Glutathione-S-Trfase_C_sf"/>
</dbReference>
<dbReference type="PANTHER" id="PTHR43968:SF6">
    <property type="entry name" value="GLUTATHIONE S-TRANSFERASE OMEGA"/>
    <property type="match status" value="1"/>
</dbReference>
<dbReference type="AlphaFoldDB" id="A0A183T9G3"/>
<dbReference type="Gene3D" id="3.40.30.10">
    <property type="entry name" value="Glutaredoxin"/>
    <property type="match status" value="1"/>
</dbReference>
<dbReference type="PANTHER" id="PTHR43968">
    <property type="match status" value="1"/>
</dbReference>
<comment type="similarity">
    <text evidence="2">Belongs to the GST superfamily. Omega family.</text>
</comment>
<dbReference type="Pfam" id="PF13410">
    <property type="entry name" value="GST_C_2"/>
    <property type="match status" value="1"/>
</dbReference>
<organism evidence="6">
    <name type="scientific">Schistocephalus solidus</name>
    <name type="common">Tapeworm</name>
    <dbReference type="NCBI Taxonomy" id="70667"/>
    <lineage>
        <taxon>Eukaryota</taxon>
        <taxon>Metazoa</taxon>
        <taxon>Spiralia</taxon>
        <taxon>Lophotrochozoa</taxon>
        <taxon>Platyhelminthes</taxon>
        <taxon>Cestoda</taxon>
        <taxon>Eucestoda</taxon>
        <taxon>Diphyllobothriidea</taxon>
        <taxon>Diphyllobothriidae</taxon>
        <taxon>Schistocephalus</taxon>
    </lineage>
</organism>
<evidence type="ECO:0000313" key="5">
    <source>
        <dbReference type="Proteomes" id="UP000275846"/>
    </source>
</evidence>
<dbReference type="STRING" id="70667.A0A183T9G3"/>
<dbReference type="InterPro" id="IPR036249">
    <property type="entry name" value="Thioredoxin-like_sf"/>
</dbReference>
<name>A0A183T9G3_SCHSO</name>
<dbReference type="InterPro" id="IPR010987">
    <property type="entry name" value="Glutathione-S-Trfase_C-like"/>
</dbReference>
<dbReference type="SUPFAM" id="SSF52833">
    <property type="entry name" value="Thioredoxin-like"/>
    <property type="match status" value="1"/>
</dbReference>
<evidence type="ECO:0000256" key="1">
    <source>
        <dbReference type="ARBA" id="ARBA00005861"/>
    </source>
</evidence>
<reference evidence="4 5" key="2">
    <citation type="submission" date="2018-11" db="EMBL/GenBank/DDBJ databases">
        <authorList>
            <consortium name="Pathogen Informatics"/>
        </authorList>
    </citation>
    <scope>NUCLEOTIDE SEQUENCE [LARGE SCALE GENOMIC DNA]</scope>
    <source>
        <strain evidence="4 5">NST_G2</strain>
    </source>
</reference>
<dbReference type="WBParaSite" id="SSLN_0001361401-mRNA-1">
    <property type="protein sequence ID" value="SSLN_0001361401-mRNA-1"/>
    <property type="gene ID" value="SSLN_0001361401"/>
</dbReference>
<dbReference type="Pfam" id="PF13417">
    <property type="entry name" value="GST_N_3"/>
    <property type="match status" value="1"/>
</dbReference>
<protein>
    <submittedName>
        <fullName evidence="6">GST C-terminal domain-containing protein</fullName>
    </submittedName>
</protein>